<dbReference type="AlphaFoldDB" id="A0A318LA48"/>
<feature type="transmembrane region" description="Helical" evidence="1">
    <location>
        <begin position="64"/>
        <end position="83"/>
    </location>
</feature>
<evidence type="ECO:0000313" key="3">
    <source>
        <dbReference type="Proteomes" id="UP000247892"/>
    </source>
</evidence>
<accession>A0A318LA48</accession>
<comment type="caution">
    <text evidence="2">The sequence shown here is derived from an EMBL/GenBank/DDBJ whole genome shotgun (WGS) entry which is preliminary data.</text>
</comment>
<evidence type="ECO:0000313" key="2">
    <source>
        <dbReference type="EMBL" id="PXY18272.1"/>
    </source>
</evidence>
<evidence type="ECO:0000256" key="1">
    <source>
        <dbReference type="SAM" id="Phobius"/>
    </source>
</evidence>
<reference evidence="2 3" key="1">
    <citation type="submission" date="2016-07" db="EMBL/GenBank/DDBJ databases">
        <title>Draft genome sequence of Prauserella sp. YIM 121212, isolated from alkaline soil.</title>
        <authorList>
            <person name="Ruckert C."/>
            <person name="Albersmeier A."/>
            <person name="Jiang C.-L."/>
            <person name="Jiang Y."/>
            <person name="Kalinowski J."/>
            <person name="Schneider O."/>
            <person name="Winkler A."/>
            <person name="Zotchev S.B."/>
        </authorList>
    </citation>
    <scope>NUCLEOTIDE SEQUENCE [LARGE SCALE GENOMIC DNA]</scope>
    <source>
        <strain evidence="2 3">YIM 121212</strain>
    </source>
</reference>
<proteinExistence type="predicted"/>
<sequence length="173" mass="18352">MLELGMEVGLGFLDDDRGVERAGRKEGVFLGVALGVGVCGPLTCLDCVLAVVPECTVSRPESGFFVRYGLFVGFGVVGGACFVRSQVRDGRQGDGDVQEVDVAQAGNFESACVEAIVGDADQQLQHASEVRIVDDLTADEGVLAADSGRERREMSIDAFLDCFDQTVAGERLQ</sequence>
<dbReference type="EMBL" id="MASU01000022">
    <property type="protein sequence ID" value="PXY18272.1"/>
    <property type="molecule type" value="Genomic_DNA"/>
</dbReference>
<keyword evidence="1" id="KW-0472">Membrane</keyword>
<feature type="transmembrane region" description="Helical" evidence="1">
    <location>
        <begin position="27"/>
        <end position="52"/>
    </location>
</feature>
<keyword evidence="3" id="KW-1185">Reference proteome</keyword>
<gene>
    <name evidence="2" type="ORF">BA062_36110</name>
</gene>
<keyword evidence="1" id="KW-0812">Transmembrane</keyword>
<organism evidence="2 3">
    <name type="scientific">Prauserella flavalba</name>
    <dbReference type="NCBI Taxonomy" id="1477506"/>
    <lineage>
        <taxon>Bacteria</taxon>
        <taxon>Bacillati</taxon>
        <taxon>Actinomycetota</taxon>
        <taxon>Actinomycetes</taxon>
        <taxon>Pseudonocardiales</taxon>
        <taxon>Pseudonocardiaceae</taxon>
        <taxon>Prauserella</taxon>
    </lineage>
</organism>
<keyword evidence="1" id="KW-1133">Transmembrane helix</keyword>
<dbReference type="Proteomes" id="UP000247892">
    <property type="component" value="Unassembled WGS sequence"/>
</dbReference>
<protein>
    <submittedName>
        <fullName evidence="2">Uncharacterized protein</fullName>
    </submittedName>
</protein>
<name>A0A318LA48_9PSEU</name>